<dbReference type="EMBL" id="OX459118">
    <property type="protein sequence ID" value="CAI9091984.1"/>
    <property type="molecule type" value="Genomic_DNA"/>
</dbReference>
<dbReference type="PANTHER" id="PTHR31284:SF7">
    <property type="entry name" value="ACID PHOSPHATASE-LIKE PROTEIN"/>
    <property type="match status" value="1"/>
</dbReference>
<dbReference type="Proteomes" id="UP001161247">
    <property type="component" value="Chromosome 1"/>
</dbReference>
<keyword evidence="2" id="KW-0325">Glycoprotein</keyword>
<dbReference type="InterPro" id="IPR010028">
    <property type="entry name" value="Acid_phosphatase_pln"/>
</dbReference>
<dbReference type="Pfam" id="PF03767">
    <property type="entry name" value="Acid_phosphat_B"/>
    <property type="match status" value="1"/>
</dbReference>
<evidence type="ECO:0000256" key="2">
    <source>
        <dbReference type="ARBA" id="ARBA00023180"/>
    </source>
</evidence>
<dbReference type="PIRSF" id="PIRSF002674">
    <property type="entry name" value="VSP"/>
    <property type="match status" value="1"/>
</dbReference>
<dbReference type="AlphaFoldDB" id="A0AAV1C8Q4"/>
<dbReference type="SUPFAM" id="SSF56784">
    <property type="entry name" value="HAD-like"/>
    <property type="match status" value="1"/>
</dbReference>
<comment type="similarity">
    <text evidence="3">Belongs to the APS1/VSP family.</text>
</comment>
<evidence type="ECO:0000313" key="5">
    <source>
        <dbReference type="EMBL" id="CAI9091984.1"/>
    </source>
</evidence>
<evidence type="ECO:0000313" key="6">
    <source>
        <dbReference type="Proteomes" id="UP001161247"/>
    </source>
</evidence>
<protein>
    <submittedName>
        <fullName evidence="5">OLC1v1027109C1</fullName>
    </submittedName>
</protein>
<keyword evidence="6" id="KW-1185">Reference proteome</keyword>
<feature type="chain" id="PRO_5043987436" evidence="4">
    <location>
        <begin position="20"/>
        <end position="267"/>
    </location>
</feature>
<dbReference type="InterPro" id="IPR036412">
    <property type="entry name" value="HAD-like_sf"/>
</dbReference>
<dbReference type="InterPro" id="IPR023214">
    <property type="entry name" value="HAD_sf"/>
</dbReference>
<dbReference type="InterPro" id="IPR005519">
    <property type="entry name" value="Acid_phosphat_B-like"/>
</dbReference>
<proteinExistence type="inferred from homology"/>
<evidence type="ECO:0000256" key="4">
    <source>
        <dbReference type="SAM" id="SignalP"/>
    </source>
</evidence>
<organism evidence="5 6">
    <name type="scientific">Oldenlandia corymbosa var. corymbosa</name>
    <dbReference type="NCBI Taxonomy" id="529605"/>
    <lineage>
        <taxon>Eukaryota</taxon>
        <taxon>Viridiplantae</taxon>
        <taxon>Streptophyta</taxon>
        <taxon>Embryophyta</taxon>
        <taxon>Tracheophyta</taxon>
        <taxon>Spermatophyta</taxon>
        <taxon>Magnoliopsida</taxon>
        <taxon>eudicotyledons</taxon>
        <taxon>Gunneridae</taxon>
        <taxon>Pentapetalae</taxon>
        <taxon>asterids</taxon>
        <taxon>lamiids</taxon>
        <taxon>Gentianales</taxon>
        <taxon>Rubiaceae</taxon>
        <taxon>Rubioideae</taxon>
        <taxon>Spermacoceae</taxon>
        <taxon>Hedyotis-Oldenlandia complex</taxon>
        <taxon>Oldenlandia</taxon>
    </lineage>
</organism>
<dbReference type="CDD" id="cd07535">
    <property type="entry name" value="HAD_VSP"/>
    <property type="match status" value="1"/>
</dbReference>
<name>A0AAV1C8Q4_OLDCO</name>
<dbReference type="Gene3D" id="3.40.50.1000">
    <property type="entry name" value="HAD superfamily/HAD-like"/>
    <property type="match status" value="1"/>
</dbReference>
<feature type="signal peptide" evidence="4">
    <location>
        <begin position="1"/>
        <end position="19"/>
    </location>
</feature>
<accession>A0AAV1C8Q4</accession>
<dbReference type="InterPro" id="IPR014403">
    <property type="entry name" value="APS1/VSP"/>
</dbReference>
<evidence type="ECO:0000256" key="3">
    <source>
        <dbReference type="PIRNR" id="PIRNR002674"/>
    </source>
</evidence>
<keyword evidence="1 4" id="KW-0732">Signal</keyword>
<gene>
    <name evidence="5" type="ORF">OLC1_LOCUS3772</name>
</gene>
<dbReference type="NCBIfam" id="TIGR01675">
    <property type="entry name" value="plant-AP"/>
    <property type="match status" value="1"/>
</dbReference>
<reference evidence="5" key="1">
    <citation type="submission" date="2023-03" db="EMBL/GenBank/DDBJ databases">
        <authorList>
            <person name="Julca I."/>
        </authorList>
    </citation>
    <scope>NUCLEOTIDE SEQUENCE</scope>
</reference>
<dbReference type="GO" id="GO:0003993">
    <property type="term" value="F:acid phosphatase activity"/>
    <property type="evidence" value="ECO:0007669"/>
    <property type="project" value="InterPro"/>
</dbReference>
<dbReference type="PANTHER" id="PTHR31284">
    <property type="entry name" value="ACID PHOSPHATASE-LIKE PROTEIN"/>
    <property type="match status" value="1"/>
</dbReference>
<sequence length="267" mass="31090">MRFFGICFFLLMFVSSGLADDGYDSRAFPRPLIIEYPQNNEFQLKESLEEIRLHCTSWRFAAEANNLNPWKTIPPECAGYIEEYMTGRGYHYDLERVSKEAQIFANSVKLGDDGRDIWVFDVDETLLSNLPYYARHGFGLEIFDHAEFDKWVEEGIAPAINSSLELYRDVLKLGIKVFFLTGRRETHRNVTVENLIKVGFEYWEKLILRSSEDHEKQATVYKSEKRDEMVKEGYRILGNSGDQWSDLLGSSIATRSFKLPNPMYYIP</sequence>
<evidence type="ECO:0000256" key="1">
    <source>
        <dbReference type="ARBA" id="ARBA00022729"/>
    </source>
</evidence>